<evidence type="ECO:0000256" key="2">
    <source>
        <dbReference type="ARBA" id="ARBA00022651"/>
    </source>
</evidence>
<name>A0ABR4B6G2_9LECA</name>
<evidence type="ECO:0000256" key="5">
    <source>
        <dbReference type="ARBA" id="ARBA00023157"/>
    </source>
</evidence>
<dbReference type="PANTHER" id="PTHR33938:SF15">
    <property type="entry name" value="FERULOYL ESTERASE B-RELATED"/>
    <property type="match status" value="1"/>
</dbReference>
<organism evidence="8 9">
    <name type="scientific">Lepraria finkii</name>
    <dbReference type="NCBI Taxonomy" id="1340010"/>
    <lineage>
        <taxon>Eukaryota</taxon>
        <taxon>Fungi</taxon>
        <taxon>Dikarya</taxon>
        <taxon>Ascomycota</taxon>
        <taxon>Pezizomycotina</taxon>
        <taxon>Lecanoromycetes</taxon>
        <taxon>OSLEUM clade</taxon>
        <taxon>Lecanoromycetidae</taxon>
        <taxon>Lecanorales</taxon>
        <taxon>Lecanorineae</taxon>
        <taxon>Stereocaulaceae</taxon>
        <taxon>Lepraria</taxon>
    </lineage>
</organism>
<accession>A0ABR4B6G2</accession>
<dbReference type="PANTHER" id="PTHR33938">
    <property type="entry name" value="FERULOYL ESTERASE B-RELATED"/>
    <property type="match status" value="1"/>
</dbReference>
<evidence type="ECO:0000313" key="9">
    <source>
        <dbReference type="Proteomes" id="UP001590951"/>
    </source>
</evidence>
<evidence type="ECO:0000256" key="6">
    <source>
        <dbReference type="ARBA" id="ARBA00034075"/>
    </source>
</evidence>
<comment type="similarity">
    <text evidence="7">Belongs to the tannase family.</text>
</comment>
<keyword evidence="9" id="KW-1185">Reference proteome</keyword>
<keyword evidence="2" id="KW-0624">Polysaccharide degradation</keyword>
<gene>
    <name evidence="8" type="ORF">ABVK25_007346</name>
</gene>
<evidence type="ECO:0000256" key="4">
    <source>
        <dbReference type="ARBA" id="ARBA00022801"/>
    </source>
</evidence>
<protein>
    <recommendedName>
        <fullName evidence="7">Carboxylic ester hydrolase</fullName>
        <ecNumber evidence="7">3.1.1.-</ecNumber>
    </recommendedName>
</protein>
<keyword evidence="2" id="KW-0858">Xylan degradation</keyword>
<evidence type="ECO:0000256" key="1">
    <source>
        <dbReference type="ARBA" id="ARBA00022487"/>
    </source>
</evidence>
<dbReference type="Proteomes" id="UP001590951">
    <property type="component" value="Unassembled WGS sequence"/>
</dbReference>
<reference evidence="8 9" key="1">
    <citation type="submission" date="2024-09" db="EMBL/GenBank/DDBJ databases">
        <title>Rethinking Asexuality: The Enigmatic Case of Functional Sexual Genes in Lepraria (Stereocaulaceae).</title>
        <authorList>
            <person name="Doellman M."/>
            <person name="Sun Y."/>
            <person name="Barcenas-Pena A."/>
            <person name="Lumbsch H.T."/>
            <person name="Grewe F."/>
        </authorList>
    </citation>
    <scope>NUCLEOTIDE SEQUENCE [LARGE SCALE GENOMIC DNA]</scope>
    <source>
        <strain evidence="8 9">Grewe 0041</strain>
    </source>
</reference>
<evidence type="ECO:0000256" key="3">
    <source>
        <dbReference type="ARBA" id="ARBA00022729"/>
    </source>
</evidence>
<proteinExistence type="inferred from homology"/>
<comment type="caution">
    <text evidence="8">The sequence shown here is derived from an EMBL/GenBank/DDBJ whole genome shotgun (WGS) entry which is preliminary data.</text>
</comment>
<evidence type="ECO:0000256" key="7">
    <source>
        <dbReference type="RuleBase" id="RU361238"/>
    </source>
</evidence>
<keyword evidence="1" id="KW-0719">Serine esterase</keyword>
<keyword evidence="5" id="KW-1015">Disulfide bond</keyword>
<comment type="catalytic activity">
    <reaction evidence="6">
        <text>feruloyl-polysaccharide + H2O = ferulate + polysaccharide.</text>
        <dbReference type="EC" id="3.1.1.73"/>
    </reaction>
</comment>
<dbReference type="EC" id="3.1.1.-" evidence="7"/>
<dbReference type="EMBL" id="JBHFEH010000027">
    <property type="protein sequence ID" value="KAL2052474.1"/>
    <property type="molecule type" value="Genomic_DNA"/>
</dbReference>
<dbReference type="InterPro" id="IPR011118">
    <property type="entry name" value="Tannase/feruloyl_esterase"/>
</dbReference>
<keyword evidence="2" id="KW-0119">Carbohydrate metabolism</keyword>
<keyword evidence="3" id="KW-0732">Signal</keyword>
<keyword evidence="4 7" id="KW-0378">Hydrolase</keyword>
<sequence>MFPVDFDGLVAGSPALDFNNLQSWRANFFPITGPATSSRFISKSSWTTLIHDEVLNQCDGLDGVIDGIIEDPSLCSFRPEALLCRKDNFTNCLTSTQVEMVREIFSPLYGEDGNLLYPAMQPGSEILAAENLYAGKPFSYSESWFK</sequence>
<evidence type="ECO:0000313" key="8">
    <source>
        <dbReference type="EMBL" id="KAL2052474.1"/>
    </source>
</evidence>
<dbReference type="Pfam" id="PF07519">
    <property type="entry name" value="Tannase"/>
    <property type="match status" value="1"/>
</dbReference>